<sequence length="392" mass="44327">MEGDGFEVRIIDEEKGKGIFSLKSFKEGEQIFQEKPVICCQFSWNAEYGYSACDNCMSPLETAEENARRLAGKPDLVLPYPECCQTKKESIVACPDCGVKYCSAECQQESLSRYHQYLCHKSSNDPGSDSHPLVRLNEAWKQMHYPPETATIMLLARMVSMVQQCSDKEMILYTFGQFCRRAVNETQEISHNLLGEKYVGQIDMLREMAQSALNNEAVAHWFTPDGFRSILALIGTNGQGIGTSAFSRWVRNVSALELPMNKRMQVDKLIDRIYDDMEEVVGSFLNNEGSGLYKLQSAANHSCAPNAIVEFPYSNSTLVLKAVRDIRPEEEICISYLDDCALERSRYSRQKALSSLYLFICRCDKCLSQADDPNETSDDYDDNDDDGDDVDM</sequence>
<comment type="catalytic activity">
    <reaction evidence="13">
        <text>L-lysyl(20)-[histone H4] + 3 S-adenosyl-L-methionine = N(6),N(6),N(6)-trimethyl-L-lysyl(20)-[histone H4] + 3 S-adenosyl-L-homocysteine + 3 H(+)</text>
        <dbReference type="Rhea" id="RHEA:64456"/>
        <dbReference type="Rhea" id="RHEA-COMP:15554"/>
        <dbReference type="Rhea" id="RHEA-COMP:15998"/>
        <dbReference type="ChEBI" id="CHEBI:15378"/>
        <dbReference type="ChEBI" id="CHEBI:29969"/>
        <dbReference type="ChEBI" id="CHEBI:57856"/>
        <dbReference type="ChEBI" id="CHEBI:59789"/>
        <dbReference type="ChEBI" id="CHEBI:61961"/>
        <dbReference type="EC" id="2.1.1.372"/>
    </reaction>
</comment>
<evidence type="ECO:0000256" key="5">
    <source>
        <dbReference type="ARBA" id="ARBA00022679"/>
    </source>
</evidence>
<dbReference type="InterPro" id="IPR044422">
    <property type="entry name" value="SMYD5_SET"/>
</dbReference>
<accession>A0A6J0B7X2</accession>
<evidence type="ECO:0000313" key="21">
    <source>
        <dbReference type="RefSeq" id="XP_015511090.1"/>
    </source>
</evidence>
<dbReference type="GO" id="GO:0140955">
    <property type="term" value="F:histone H3K36 trimethyltransferase activity"/>
    <property type="evidence" value="ECO:0007669"/>
    <property type="project" value="UniProtKB-EC"/>
</dbReference>
<dbReference type="InterPro" id="IPR046341">
    <property type="entry name" value="SET_dom_sf"/>
</dbReference>
<dbReference type="PANTHER" id="PTHR46402:SF2">
    <property type="entry name" value="HISTONE-LYSINE N-TRIMETHYLTRANSFERASE SMYD5"/>
    <property type="match status" value="1"/>
</dbReference>
<comment type="subcellular location">
    <subcellularLocation>
        <location evidence="1">Cytoplasm</location>
    </subcellularLocation>
</comment>
<dbReference type="FunCoup" id="A0A6J0B7X2">
    <property type="interactions" value="1139"/>
</dbReference>
<gene>
    <name evidence="21 22" type="primary">LOC107217910</name>
</gene>
<feature type="region of interest" description="Disordered" evidence="18">
    <location>
        <begin position="371"/>
        <end position="392"/>
    </location>
</feature>
<evidence type="ECO:0000256" key="7">
    <source>
        <dbReference type="ARBA" id="ARBA00022723"/>
    </source>
</evidence>
<evidence type="ECO:0000256" key="6">
    <source>
        <dbReference type="ARBA" id="ARBA00022691"/>
    </source>
</evidence>
<dbReference type="GO" id="GO:0045814">
    <property type="term" value="P:negative regulation of gene expression, epigenetic"/>
    <property type="evidence" value="ECO:0007669"/>
    <property type="project" value="TreeGrafter"/>
</dbReference>
<reference evidence="21" key="1">
    <citation type="submission" date="2025-04" db="UniProtKB">
        <authorList>
            <consortium name="RefSeq"/>
        </authorList>
    </citation>
    <scope>IDENTIFICATION</scope>
    <source>
        <tissue evidence="22">Thorax and Abdomen</tissue>
        <tissue evidence="21">Whole body</tissue>
    </source>
</reference>
<dbReference type="CTD" id="10322"/>
<keyword evidence="9" id="KW-0862">Zinc</keyword>
<dbReference type="EC" id="2.1.1.359" evidence="2"/>
<dbReference type="SUPFAM" id="SSF144232">
    <property type="entry name" value="HIT/MYND zinc finger-like"/>
    <property type="match status" value="1"/>
</dbReference>
<keyword evidence="8" id="KW-0863">Zinc-finger</keyword>
<dbReference type="SMART" id="SM00317">
    <property type="entry name" value="SET"/>
    <property type="match status" value="1"/>
</dbReference>
<dbReference type="PROSITE" id="PS50280">
    <property type="entry name" value="SET"/>
    <property type="match status" value="1"/>
</dbReference>
<dbReference type="Gene3D" id="2.170.270.10">
    <property type="entry name" value="SET domain"/>
    <property type="match status" value="1"/>
</dbReference>
<keyword evidence="6" id="KW-0949">S-adenosyl-L-methionine</keyword>
<evidence type="ECO:0000313" key="20">
    <source>
        <dbReference type="Proteomes" id="UP000829291"/>
    </source>
</evidence>
<name>A0A6J0B7X2_NEOLC</name>
<evidence type="ECO:0000256" key="17">
    <source>
        <dbReference type="ARBA" id="ARBA00049806"/>
    </source>
</evidence>
<dbReference type="GO" id="GO:0005737">
    <property type="term" value="C:cytoplasm"/>
    <property type="evidence" value="ECO:0007669"/>
    <property type="project" value="UniProtKB-SubCell"/>
</dbReference>
<evidence type="ECO:0000256" key="13">
    <source>
        <dbReference type="ARBA" id="ARBA00048081"/>
    </source>
</evidence>
<dbReference type="EC" id="2.1.1.372" evidence="10"/>
<evidence type="ECO:0000256" key="15">
    <source>
        <dbReference type="ARBA" id="ARBA00049768"/>
    </source>
</evidence>
<dbReference type="SUPFAM" id="SSF82199">
    <property type="entry name" value="SET domain"/>
    <property type="match status" value="1"/>
</dbReference>
<evidence type="ECO:0000256" key="1">
    <source>
        <dbReference type="ARBA" id="ARBA00004496"/>
    </source>
</evidence>
<dbReference type="Proteomes" id="UP000829291">
    <property type="component" value="Chromosome 5"/>
</dbReference>
<dbReference type="InterPro" id="IPR001214">
    <property type="entry name" value="SET_dom"/>
</dbReference>
<evidence type="ECO:0000256" key="2">
    <source>
        <dbReference type="ARBA" id="ARBA00012178"/>
    </source>
</evidence>
<evidence type="ECO:0000256" key="4">
    <source>
        <dbReference type="ARBA" id="ARBA00022603"/>
    </source>
</evidence>
<evidence type="ECO:0000256" key="12">
    <source>
        <dbReference type="ARBA" id="ARBA00047545"/>
    </source>
</evidence>
<dbReference type="RefSeq" id="XP_046598298.1">
    <property type="nucleotide sequence ID" value="XM_046742342.1"/>
</dbReference>
<dbReference type="KEGG" id="nlo:107217910"/>
<dbReference type="PANTHER" id="PTHR46402">
    <property type="entry name" value="SET AND MYND DOMAIN-CONTAINING PROTEIN 5"/>
    <property type="match status" value="1"/>
</dbReference>
<dbReference type="Pfam" id="PF00856">
    <property type="entry name" value="SET"/>
    <property type="match status" value="1"/>
</dbReference>
<keyword evidence="5" id="KW-0808">Transferase</keyword>
<evidence type="ECO:0000256" key="3">
    <source>
        <dbReference type="ARBA" id="ARBA00022490"/>
    </source>
</evidence>
<evidence type="ECO:0000259" key="19">
    <source>
        <dbReference type="PROSITE" id="PS50280"/>
    </source>
</evidence>
<dbReference type="AlphaFoldDB" id="A0A6J0B7X2"/>
<keyword evidence="7" id="KW-0479">Metal-binding</keyword>
<evidence type="ECO:0000256" key="8">
    <source>
        <dbReference type="ARBA" id="ARBA00022771"/>
    </source>
</evidence>
<comment type="catalytic activity">
    <reaction evidence="14">
        <text>L-lysyl-[protein] + 3 S-adenosyl-L-methionine = N(6),N(6),N(6)-trimethyl-L-lysyl-[protein] + 3 S-adenosyl-L-homocysteine + 3 H(+)</text>
        <dbReference type="Rhea" id="RHEA:54192"/>
        <dbReference type="Rhea" id="RHEA-COMP:9752"/>
        <dbReference type="Rhea" id="RHEA-COMP:13826"/>
        <dbReference type="ChEBI" id="CHEBI:15378"/>
        <dbReference type="ChEBI" id="CHEBI:29969"/>
        <dbReference type="ChEBI" id="CHEBI:57856"/>
        <dbReference type="ChEBI" id="CHEBI:59789"/>
        <dbReference type="ChEBI" id="CHEBI:61961"/>
    </reaction>
    <physiologicalReaction direction="left-to-right" evidence="14">
        <dbReference type="Rhea" id="RHEA:54193"/>
    </physiologicalReaction>
</comment>
<evidence type="ECO:0000256" key="18">
    <source>
        <dbReference type="SAM" id="MobiDB-lite"/>
    </source>
</evidence>
<proteinExistence type="predicted"/>
<dbReference type="CDD" id="cd10521">
    <property type="entry name" value="SET_SMYD5"/>
    <property type="match status" value="1"/>
</dbReference>
<dbReference type="GO" id="GO:0140943">
    <property type="term" value="F:histone H4K20 trimethyltransferase activity"/>
    <property type="evidence" value="ECO:0007669"/>
    <property type="project" value="UniProtKB-EC"/>
</dbReference>
<evidence type="ECO:0000313" key="22">
    <source>
        <dbReference type="RefSeq" id="XP_046598298.1"/>
    </source>
</evidence>
<keyword evidence="20" id="KW-1185">Reference proteome</keyword>
<dbReference type="RefSeq" id="XP_015511090.1">
    <property type="nucleotide sequence ID" value="XM_015655604.1"/>
</dbReference>
<keyword evidence="4" id="KW-0489">Methyltransferase</keyword>
<protein>
    <recommendedName>
        <fullName evidence="15">Protein-lysine N-trimethyltransferase SMYD5</fullName>
        <ecNumber evidence="2">2.1.1.359</ecNumber>
        <ecNumber evidence="10">2.1.1.372</ecNumber>
    </recommendedName>
    <alternativeName>
        <fullName evidence="11">SET and MYND domain-containing protein 5</fullName>
    </alternativeName>
    <alternativeName>
        <fullName evidence="16">[histone H3]-lysine20 N-trimethyltransferase SMYD5</fullName>
    </alternativeName>
    <alternativeName>
        <fullName evidence="17">[histone H4]-lysine36 N-trimethyltransferase SMYD5</fullName>
    </alternativeName>
</protein>
<evidence type="ECO:0000256" key="14">
    <source>
        <dbReference type="ARBA" id="ARBA00049497"/>
    </source>
</evidence>
<dbReference type="GO" id="GO:0032259">
    <property type="term" value="P:methylation"/>
    <property type="evidence" value="ECO:0007669"/>
    <property type="project" value="UniProtKB-KW"/>
</dbReference>
<evidence type="ECO:0000256" key="16">
    <source>
        <dbReference type="ARBA" id="ARBA00049789"/>
    </source>
</evidence>
<evidence type="ECO:0000256" key="9">
    <source>
        <dbReference type="ARBA" id="ARBA00022833"/>
    </source>
</evidence>
<evidence type="ECO:0000256" key="11">
    <source>
        <dbReference type="ARBA" id="ARBA00033038"/>
    </source>
</evidence>
<evidence type="ECO:0000256" key="10">
    <source>
        <dbReference type="ARBA" id="ARBA00024057"/>
    </source>
</evidence>
<comment type="catalytic activity">
    <reaction evidence="12">
        <text>L-lysyl(36)-[histone H3] + 3 S-adenosyl-L-methionine = N(6),N(6),N(6)-trimethyl-L-lysyl(36)-[histone H3] + 3 S-adenosyl-L-homocysteine + 3 H(+)</text>
        <dbReference type="Rhea" id="RHEA:60324"/>
        <dbReference type="Rhea" id="RHEA-COMP:9785"/>
        <dbReference type="Rhea" id="RHEA-COMP:15536"/>
        <dbReference type="ChEBI" id="CHEBI:15378"/>
        <dbReference type="ChEBI" id="CHEBI:29969"/>
        <dbReference type="ChEBI" id="CHEBI:57856"/>
        <dbReference type="ChEBI" id="CHEBI:59789"/>
        <dbReference type="ChEBI" id="CHEBI:61961"/>
        <dbReference type="EC" id="2.1.1.359"/>
    </reaction>
</comment>
<dbReference type="OrthoDB" id="438641at2759"/>
<feature type="domain" description="SET" evidence="19">
    <location>
        <begin position="4"/>
        <end position="337"/>
    </location>
</feature>
<feature type="compositionally biased region" description="Acidic residues" evidence="18">
    <location>
        <begin position="372"/>
        <end position="392"/>
    </location>
</feature>
<organism evidence="20 21">
    <name type="scientific">Neodiprion lecontei</name>
    <name type="common">Redheaded pine sawfly</name>
    <dbReference type="NCBI Taxonomy" id="441921"/>
    <lineage>
        <taxon>Eukaryota</taxon>
        <taxon>Metazoa</taxon>
        <taxon>Ecdysozoa</taxon>
        <taxon>Arthropoda</taxon>
        <taxon>Hexapoda</taxon>
        <taxon>Insecta</taxon>
        <taxon>Pterygota</taxon>
        <taxon>Neoptera</taxon>
        <taxon>Endopterygota</taxon>
        <taxon>Hymenoptera</taxon>
        <taxon>Tenthredinoidea</taxon>
        <taxon>Diprionidae</taxon>
        <taxon>Diprioninae</taxon>
        <taxon>Neodiprion</taxon>
    </lineage>
</organism>
<dbReference type="InParanoid" id="A0A6J0B7X2"/>
<dbReference type="GeneID" id="107217910"/>
<dbReference type="GO" id="GO:0008270">
    <property type="term" value="F:zinc ion binding"/>
    <property type="evidence" value="ECO:0007669"/>
    <property type="project" value="UniProtKB-KW"/>
</dbReference>
<keyword evidence="3" id="KW-0963">Cytoplasm</keyword>